<evidence type="ECO:0000313" key="2">
    <source>
        <dbReference type="EMBL" id="KAK7002091.1"/>
    </source>
</evidence>
<dbReference type="Proteomes" id="UP001362999">
    <property type="component" value="Unassembled WGS sequence"/>
</dbReference>
<protein>
    <submittedName>
        <fullName evidence="2">Uncharacterized protein</fullName>
    </submittedName>
</protein>
<keyword evidence="3" id="KW-1185">Reference proteome</keyword>
<evidence type="ECO:0000256" key="1">
    <source>
        <dbReference type="SAM" id="Coils"/>
    </source>
</evidence>
<evidence type="ECO:0000313" key="3">
    <source>
        <dbReference type="Proteomes" id="UP001362999"/>
    </source>
</evidence>
<comment type="caution">
    <text evidence="2">The sequence shown here is derived from an EMBL/GenBank/DDBJ whole genome shotgun (WGS) entry which is preliminary data.</text>
</comment>
<sequence length="393" mass="45216">MHDTTYLTSTRTFDTGTKTAHNILAIDGNSATASKELRTEYSDPVQVFAQNGTKRLGSIGILLENDEIVEMKEEIIRLTESVRNMERESKEEYNELVAWCRNETDGLWEENRALKFELERVFDVLGSVEKRLKDLEVSNEQGRNHVDHLHEKIDFGFNIIQDEIRTIQTRLRHAQTCETSPQGTTIGIFDAQADIVMLKDGLGNVLDGLRWTGERVMHLEEEVDRAGCCLESLRDGMLNESEMVRDELLTIQARLRRTTAPVQVCGDAEAFLMNRMRAEMRGKDNGVRIQDKRALVPLLSKKQRRHLKRVEKQRLAKLAPESHQEKVVDGVLKEENGEIDHRQQNELDLDEKMLDLEEDCAQLFIVQDSGDKARRDRSGYLEEEELKGIKRNE</sequence>
<gene>
    <name evidence="2" type="ORF">R3P38DRAFT_2795096</name>
</gene>
<organism evidence="2 3">
    <name type="scientific">Favolaschia claudopus</name>
    <dbReference type="NCBI Taxonomy" id="2862362"/>
    <lineage>
        <taxon>Eukaryota</taxon>
        <taxon>Fungi</taxon>
        <taxon>Dikarya</taxon>
        <taxon>Basidiomycota</taxon>
        <taxon>Agaricomycotina</taxon>
        <taxon>Agaricomycetes</taxon>
        <taxon>Agaricomycetidae</taxon>
        <taxon>Agaricales</taxon>
        <taxon>Marasmiineae</taxon>
        <taxon>Mycenaceae</taxon>
        <taxon>Favolaschia</taxon>
    </lineage>
</organism>
<accession>A0AAW0A7G0</accession>
<keyword evidence="1" id="KW-0175">Coiled coil</keyword>
<dbReference type="EMBL" id="JAWWNJ010000080">
    <property type="protein sequence ID" value="KAK7002091.1"/>
    <property type="molecule type" value="Genomic_DNA"/>
</dbReference>
<name>A0AAW0A7G0_9AGAR</name>
<dbReference type="AlphaFoldDB" id="A0AAW0A7G0"/>
<proteinExistence type="predicted"/>
<feature type="coiled-coil region" evidence="1">
    <location>
        <begin position="68"/>
        <end position="95"/>
    </location>
</feature>
<reference evidence="2 3" key="1">
    <citation type="journal article" date="2024" name="J Genomics">
        <title>Draft genome sequencing and assembly of Favolaschia claudopus CIRM-BRFM 2984 isolated from oak limbs.</title>
        <authorList>
            <person name="Navarro D."/>
            <person name="Drula E."/>
            <person name="Chaduli D."/>
            <person name="Cazenave R."/>
            <person name="Ahrendt S."/>
            <person name="Wang J."/>
            <person name="Lipzen A."/>
            <person name="Daum C."/>
            <person name="Barry K."/>
            <person name="Grigoriev I.V."/>
            <person name="Favel A."/>
            <person name="Rosso M.N."/>
            <person name="Martin F."/>
        </authorList>
    </citation>
    <scope>NUCLEOTIDE SEQUENCE [LARGE SCALE GENOMIC DNA]</scope>
    <source>
        <strain evidence="2 3">CIRM-BRFM 2984</strain>
    </source>
</reference>